<protein>
    <submittedName>
        <fullName evidence="1">Uncharacterized protein</fullName>
    </submittedName>
</protein>
<dbReference type="EMBL" id="JAWDGP010004054">
    <property type="protein sequence ID" value="KAK3768525.1"/>
    <property type="molecule type" value="Genomic_DNA"/>
</dbReference>
<keyword evidence="2" id="KW-1185">Reference proteome</keyword>
<evidence type="ECO:0000313" key="2">
    <source>
        <dbReference type="Proteomes" id="UP001283361"/>
    </source>
</evidence>
<proteinExistence type="predicted"/>
<organism evidence="1 2">
    <name type="scientific">Elysia crispata</name>
    <name type="common">lettuce slug</name>
    <dbReference type="NCBI Taxonomy" id="231223"/>
    <lineage>
        <taxon>Eukaryota</taxon>
        <taxon>Metazoa</taxon>
        <taxon>Spiralia</taxon>
        <taxon>Lophotrochozoa</taxon>
        <taxon>Mollusca</taxon>
        <taxon>Gastropoda</taxon>
        <taxon>Heterobranchia</taxon>
        <taxon>Euthyneura</taxon>
        <taxon>Panpulmonata</taxon>
        <taxon>Sacoglossa</taxon>
        <taxon>Placobranchoidea</taxon>
        <taxon>Plakobranchidae</taxon>
        <taxon>Elysia</taxon>
    </lineage>
</organism>
<dbReference type="Proteomes" id="UP001283361">
    <property type="component" value="Unassembled WGS sequence"/>
</dbReference>
<reference evidence="1" key="1">
    <citation type="journal article" date="2023" name="G3 (Bethesda)">
        <title>A reference genome for the long-term kleptoplast-retaining sea slug Elysia crispata morphotype clarki.</title>
        <authorList>
            <person name="Eastman K.E."/>
            <person name="Pendleton A.L."/>
            <person name="Shaikh M.A."/>
            <person name="Suttiyut T."/>
            <person name="Ogas R."/>
            <person name="Tomko P."/>
            <person name="Gavelis G."/>
            <person name="Widhalm J.R."/>
            <person name="Wisecaver J.H."/>
        </authorList>
    </citation>
    <scope>NUCLEOTIDE SEQUENCE</scope>
    <source>
        <strain evidence="1">ECLA1</strain>
    </source>
</reference>
<sequence length="139" mass="15393">MALPWQPGMKRWPPYHCSVPGSFDEVAPKHSMVFGSQDAKILRGNEVSIDQDEKNFGRCDSTHFQSAKIAMADGCEEYRAASPSSELKLHTERQALYLAVMYVHSHEELSSTGTESPFNAANVLLYQSSMLDLGMGPVL</sequence>
<name>A0AAE1DG16_9GAST</name>
<comment type="caution">
    <text evidence="1">The sequence shown here is derived from an EMBL/GenBank/DDBJ whole genome shotgun (WGS) entry which is preliminary data.</text>
</comment>
<dbReference type="AlphaFoldDB" id="A0AAE1DG16"/>
<accession>A0AAE1DG16</accession>
<evidence type="ECO:0000313" key="1">
    <source>
        <dbReference type="EMBL" id="KAK3768525.1"/>
    </source>
</evidence>
<gene>
    <name evidence="1" type="ORF">RRG08_060886</name>
</gene>